<sequence>MIASIAVSIEPCAVACLIFEVMFVEMLFTLFFFYPCFEMLSFIDT</sequence>
<keyword evidence="1" id="KW-0472">Membrane</keyword>
<feature type="transmembrane region" description="Helical" evidence="1">
    <location>
        <begin position="12"/>
        <end position="34"/>
    </location>
</feature>
<reference evidence="2" key="1">
    <citation type="submission" date="2020-02" db="EMBL/GenBank/DDBJ databases">
        <authorList>
            <person name="Meier V. D."/>
        </authorList>
    </citation>
    <scope>NUCLEOTIDE SEQUENCE</scope>
    <source>
        <strain evidence="2">AVDCRST_MAG84</strain>
    </source>
</reference>
<dbReference type="AlphaFoldDB" id="A0A6J4LMK6"/>
<dbReference type="EMBL" id="CADCTZ010000357">
    <property type="protein sequence ID" value="CAA9336040.1"/>
    <property type="molecule type" value="Genomic_DNA"/>
</dbReference>
<protein>
    <submittedName>
        <fullName evidence="2">Uncharacterized protein</fullName>
    </submittedName>
</protein>
<keyword evidence="1" id="KW-1133">Transmembrane helix</keyword>
<organism evidence="2">
    <name type="scientific">uncultured Microcoleus sp</name>
    <dbReference type="NCBI Taxonomy" id="259945"/>
    <lineage>
        <taxon>Bacteria</taxon>
        <taxon>Bacillati</taxon>
        <taxon>Cyanobacteriota</taxon>
        <taxon>Cyanophyceae</taxon>
        <taxon>Oscillatoriophycideae</taxon>
        <taxon>Oscillatoriales</taxon>
        <taxon>Microcoleaceae</taxon>
        <taxon>Microcoleus</taxon>
        <taxon>environmental samples</taxon>
    </lineage>
</organism>
<gene>
    <name evidence="2" type="ORF">AVDCRST_MAG84-2125</name>
</gene>
<keyword evidence="1" id="KW-0812">Transmembrane</keyword>
<evidence type="ECO:0000256" key="1">
    <source>
        <dbReference type="SAM" id="Phobius"/>
    </source>
</evidence>
<name>A0A6J4LMK6_9CYAN</name>
<proteinExistence type="predicted"/>
<accession>A0A6J4LMK6</accession>
<evidence type="ECO:0000313" key="2">
    <source>
        <dbReference type="EMBL" id="CAA9336040.1"/>
    </source>
</evidence>